<feature type="transmembrane region" description="Helical" evidence="1">
    <location>
        <begin position="95"/>
        <end position="115"/>
    </location>
</feature>
<name>A0A7X2IKV4_9BURK</name>
<organism evidence="2 3">
    <name type="scientific">Pseudoduganella rivuli</name>
    <dbReference type="NCBI Taxonomy" id="2666085"/>
    <lineage>
        <taxon>Bacteria</taxon>
        <taxon>Pseudomonadati</taxon>
        <taxon>Pseudomonadota</taxon>
        <taxon>Betaproteobacteria</taxon>
        <taxon>Burkholderiales</taxon>
        <taxon>Oxalobacteraceae</taxon>
        <taxon>Telluria group</taxon>
        <taxon>Pseudoduganella</taxon>
    </lineage>
</organism>
<keyword evidence="3" id="KW-1185">Reference proteome</keyword>
<accession>A0A7X2IKV4</accession>
<evidence type="ECO:0000256" key="1">
    <source>
        <dbReference type="SAM" id="Phobius"/>
    </source>
</evidence>
<dbReference type="Pfam" id="PF09948">
    <property type="entry name" value="PpoB2"/>
    <property type="match status" value="1"/>
</dbReference>
<protein>
    <recommendedName>
        <fullName evidence="4">DUF2182 domain-containing protein</fullName>
    </recommendedName>
</protein>
<gene>
    <name evidence="2" type="ORF">GJ700_08040</name>
</gene>
<dbReference type="Proteomes" id="UP000446768">
    <property type="component" value="Unassembled WGS sequence"/>
</dbReference>
<evidence type="ECO:0000313" key="2">
    <source>
        <dbReference type="EMBL" id="MRV71675.1"/>
    </source>
</evidence>
<dbReference type="EMBL" id="WKJJ01000004">
    <property type="protein sequence ID" value="MRV71675.1"/>
    <property type="molecule type" value="Genomic_DNA"/>
</dbReference>
<proteinExistence type="predicted"/>
<reference evidence="2 3" key="1">
    <citation type="submission" date="2019-11" db="EMBL/GenBank/DDBJ databases">
        <title>Novel species isolated from a subtropical stream in China.</title>
        <authorList>
            <person name="Lu H."/>
        </authorList>
    </citation>
    <scope>NUCLEOTIDE SEQUENCE [LARGE SCALE GENOMIC DNA]</scope>
    <source>
        <strain evidence="2 3">FT92W</strain>
    </source>
</reference>
<feature type="transmembrane region" description="Helical" evidence="1">
    <location>
        <begin position="54"/>
        <end position="75"/>
    </location>
</feature>
<evidence type="ECO:0000313" key="3">
    <source>
        <dbReference type="Proteomes" id="UP000446768"/>
    </source>
</evidence>
<dbReference type="InterPro" id="IPR018688">
    <property type="entry name" value="PpoB2-like"/>
</dbReference>
<evidence type="ECO:0008006" key="4">
    <source>
        <dbReference type="Google" id="ProtNLM"/>
    </source>
</evidence>
<sequence length="255" mass="28470">MFYSRSEAHRIQRCLFFISCAAWAPIIAQALWSGPVQITSICGSGWIPGSTADWMLSASAGWLLMVAAMMTPLNIQPLLHIRISSFSDRRRRSNALFWVGYIAIWLVAGWATKLLELVISRGVQDESFLVGVTALTAGLWQVSPLKQRCLNQCHFHRPLSAFGLAADMDALRFGLDHGFWCMGSCWALMLFADSLSQWHIEGMALVALLMYCERMDPPTTPGWKLRGGRTAALRLRRTACLNAPGWLAPLLKRSQ</sequence>
<keyword evidence="1" id="KW-1133">Transmembrane helix</keyword>
<dbReference type="AlphaFoldDB" id="A0A7X2IKV4"/>
<keyword evidence="1" id="KW-0812">Transmembrane</keyword>
<comment type="caution">
    <text evidence="2">The sequence shown here is derived from an EMBL/GenBank/DDBJ whole genome shotgun (WGS) entry which is preliminary data.</text>
</comment>
<keyword evidence="1" id="KW-0472">Membrane</keyword>